<evidence type="ECO:0000313" key="2">
    <source>
        <dbReference type="EMBL" id="RPE08694.1"/>
    </source>
</evidence>
<accession>A0A3N4QAC9</accession>
<organism evidence="2 3">
    <name type="scientific">Chitinophaga lutea</name>
    <dbReference type="NCBI Taxonomy" id="2488634"/>
    <lineage>
        <taxon>Bacteria</taxon>
        <taxon>Pseudomonadati</taxon>
        <taxon>Bacteroidota</taxon>
        <taxon>Chitinophagia</taxon>
        <taxon>Chitinophagales</taxon>
        <taxon>Chitinophagaceae</taxon>
        <taxon>Chitinophaga</taxon>
    </lineage>
</organism>
<sequence>MIRFVLIAALLAMNAPVCFGQLSIYFCYETREVGWAEGLNNTDGIRDSEAWKHCKVRGGKNPVMEFSRNGYGCYAVVAGVDVNRVKTNGWAAGAATQAEAISAAKAMARGAGAVESTLSVLAAGCIEKPAKQEPVWSEWHSDPCPYLEYRTKTLEGYDWNYQVHAYIEVRSKFKVPVTFVFELLDKDGRVHFGDLHKAQPGEKIAFVHKMKASIITRIRIKDLQNANTKKAITCDDAEGGKTQADKDRESLKEAIAEYDALALQTPNSPAKTSICNNALNAIMGRYDDQYKLNAVNDAIRRLKALGNQPVSKPADLSSDIREISQKEIDLVNEIRSVEPNAAVKPWEGAPTDNAAFTLQRKKENVAYLENYLGKATTKAAEEKAAKEKQKNSFNGHMQKGNEAMNSKDYAGAMSSYQAAINSTTDANDQAMARSSYNQALEAKKTADRQVRVAEAKERDKEEDAIYTTAAVATVGAMALIKDGYSSRPFAAKFMLGLGYEHSPILSNGTGKSYIEERNLLTIHLGFNLGVLNNRAVSIYMKPQVNIGMSAFMPGISGGYASYGATGVLQLATRKHSKFNVFGEGGWFKHSGTFKYDADAQNNTATDDVREGNMSFSRLVYGGGFMLRWINDHAGKETYIRPGVFFERPSFFTSEIKPVLSMNLQLYIYSAILLDLTYTHNTYIPGELQHPATLEKKNVSSYGVKIIRQGRLY</sequence>
<evidence type="ECO:0000256" key="1">
    <source>
        <dbReference type="SAM" id="SignalP"/>
    </source>
</evidence>
<evidence type="ECO:0008006" key="4">
    <source>
        <dbReference type="Google" id="ProtNLM"/>
    </source>
</evidence>
<protein>
    <recommendedName>
        <fullName evidence="4">Outer membrane protein beta-barrel domain-containing protein</fullName>
    </recommendedName>
</protein>
<dbReference type="RefSeq" id="WP_123847690.1">
    <property type="nucleotide sequence ID" value="NZ_RPDH01000002.1"/>
</dbReference>
<keyword evidence="1" id="KW-0732">Signal</keyword>
<proteinExistence type="predicted"/>
<comment type="caution">
    <text evidence="2">The sequence shown here is derived from an EMBL/GenBank/DDBJ whole genome shotgun (WGS) entry which is preliminary data.</text>
</comment>
<feature type="chain" id="PRO_5018138529" description="Outer membrane protein beta-barrel domain-containing protein" evidence="1">
    <location>
        <begin position="21"/>
        <end position="712"/>
    </location>
</feature>
<keyword evidence="3" id="KW-1185">Reference proteome</keyword>
<evidence type="ECO:0000313" key="3">
    <source>
        <dbReference type="Proteomes" id="UP000278351"/>
    </source>
</evidence>
<gene>
    <name evidence="2" type="ORF">EGT74_16795</name>
</gene>
<dbReference type="Proteomes" id="UP000278351">
    <property type="component" value="Unassembled WGS sequence"/>
</dbReference>
<name>A0A3N4QAC9_9BACT</name>
<feature type="signal peptide" evidence="1">
    <location>
        <begin position="1"/>
        <end position="20"/>
    </location>
</feature>
<reference evidence="2 3" key="1">
    <citation type="submission" date="2018-11" db="EMBL/GenBank/DDBJ databases">
        <title>Chitinophaga lutea sp.nov., isolate from arsenic contaminated soil.</title>
        <authorList>
            <person name="Zong Y."/>
        </authorList>
    </citation>
    <scope>NUCLEOTIDE SEQUENCE [LARGE SCALE GENOMIC DNA]</scope>
    <source>
        <strain evidence="2 3">ZY74</strain>
    </source>
</reference>
<dbReference type="OrthoDB" id="615868at2"/>
<dbReference type="EMBL" id="RPDH01000002">
    <property type="protein sequence ID" value="RPE08694.1"/>
    <property type="molecule type" value="Genomic_DNA"/>
</dbReference>
<dbReference type="AlphaFoldDB" id="A0A3N4QAC9"/>